<dbReference type="Pfam" id="PF11390">
    <property type="entry name" value="FdsD"/>
    <property type="match status" value="1"/>
</dbReference>
<reference evidence="1 2" key="1">
    <citation type="journal article" date="2016" name="Front. Microbiol.">
        <title>Comparative Genomic Analysis Reveals a Diverse Repertoire of Genes Involved in Prokaryote-Eukaryote Interactions within the Pseudovibrio Genus.</title>
        <authorList>
            <person name="Romano S."/>
            <person name="Fernandez-Guerra A."/>
            <person name="Reen F.J."/>
            <person name="Glockner F.O."/>
            <person name="Crowley S.P."/>
            <person name="O'Sullivan O."/>
            <person name="Cotter P.D."/>
            <person name="Adams C."/>
            <person name="Dobson A.D."/>
            <person name="O'Gara F."/>
        </authorList>
    </citation>
    <scope>NUCLEOTIDE SEQUENCE [LARGE SCALE GENOMIC DNA]</scope>
    <source>
        <strain evidence="1 2">Ad2</strain>
    </source>
</reference>
<evidence type="ECO:0000313" key="2">
    <source>
        <dbReference type="Proteomes" id="UP000076577"/>
    </source>
</evidence>
<dbReference type="RefSeq" id="WP_068008674.1">
    <property type="nucleotide sequence ID" value="NZ_FOFM01000023.1"/>
</dbReference>
<accession>A0A165WA88</accession>
<dbReference type="Proteomes" id="UP000076577">
    <property type="component" value="Unassembled WGS sequence"/>
</dbReference>
<dbReference type="PATRIC" id="fig|989403.3.peg.3726"/>
<keyword evidence="2" id="KW-1185">Reference proteome</keyword>
<name>A0A165WA88_9HYPH</name>
<comment type="caution">
    <text evidence="1">The sequence shown here is derived from an EMBL/GenBank/DDBJ whole genome shotgun (WGS) entry which is preliminary data.</text>
</comment>
<evidence type="ECO:0000313" key="1">
    <source>
        <dbReference type="EMBL" id="KZL16276.1"/>
    </source>
</evidence>
<sequence length="75" mass="8353">MSAEKLTYMANQIANFFKNKPHEEAVAGIANHINDFWEPRMRLQLFEIIKQGGEGLSPLVVAAEPAIRKPAKTSS</sequence>
<organism evidence="1 2">
    <name type="scientific">Pseudovibrio axinellae</name>
    <dbReference type="NCBI Taxonomy" id="989403"/>
    <lineage>
        <taxon>Bacteria</taxon>
        <taxon>Pseudomonadati</taxon>
        <taxon>Pseudomonadota</taxon>
        <taxon>Alphaproteobacteria</taxon>
        <taxon>Hyphomicrobiales</taxon>
        <taxon>Stappiaceae</taxon>
        <taxon>Pseudovibrio</taxon>
    </lineage>
</organism>
<dbReference type="OrthoDB" id="7409377at2"/>
<dbReference type="EMBL" id="LMCB01000049">
    <property type="protein sequence ID" value="KZL16276.1"/>
    <property type="molecule type" value="Genomic_DNA"/>
</dbReference>
<gene>
    <name evidence="1" type="ORF">PsAD2_03459</name>
</gene>
<protein>
    <submittedName>
        <fullName evidence="1">NADH-dependent formate dehydrogenase delta subunit FdsD</fullName>
    </submittedName>
</protein>
<dbReference type="InterPro" id="IPR021074">
    <property type="entry name" value="Formate_DH_dsu"/>
</dbReference>
<dbReference type="AlphaFoldDB" id="A0A165WA88"/>
<dbReference type="STRING" id="989403.SAMN05421798_12315"/>
<proteinExistence type="predicted"/>